<accession>A0A0F9K1C7</accession>
<gene>
    <name evidence="1" type="ORF">LCGC14_1386390</name>
</gene>
<evidence type="ECO:0000313" key="1">
    <source>
        <dbReference type="EMBL" id="KKM75829.1"/>
    </source>
</evidence>
<dbReference type="AlphaFoldDB" id="A0A0F9K1C7"/>
<dbReference type="EMBL" id="LAZR01008907">
    <property type="protein sequence ID" value="KKM75829.1"/>
    <property type="molecule type" value="Genomic_DNA"/>
</dbReference>
<dbReference type="SUPFAM" id="SSF53335">
    <property type="entry name" value="S-adenosyl-L-methionine-dependent methyltransferases"/>
    <property type="match status" value="1"/>
</dbReference>
<dbReference type="InterPro" id="IPR029063">
    <property type="entry name" value="SAM-dependent_MTases_sf"/>
</dbReference>
<name>A0A0F9K1C7_9ZZZZ</name>
<feature type="non-terminal residue" evidence="1">
    <location>
        <position position="53"/>
    </location>
</feature>
<proteinExistence type="predicted"/>
<evidence type="ECO:0008006" key="2">
    <source>
        <dbReference type="Google" id="ProtNLM"/>
    </source>
</evidence>
<reference evidence="1" key="1">
    <citation type="journal article" date="2015" name="Nature">
        <title>Complex archaea that bridge the gap between prokaryotes and eukaryotes.</title>
        <authorList>
            <person name="Spang A."/>
            <person name="Saw J.H."/>
            <person name="Jorgensen S.L."/>
            <person name="Zaremba-Niedzwiedzka K."/>
            <person name="Martijn J."/>
            <person name="Lind A.E."/>
            <person name="van Eijk R."/>
            <person name="Schleper C."/>
            <person name="Guy L."/>
            <person name="Ettema T.J."/>
        </authorList>
    </citation>
    <scope>NUCLEOTIDE SEQUENCE</scope>
</reference>
<sequence length="53" mass="5620">MTDCVDNTNDITVLSLCTGYGGLELGLHRALGRSLRVVAVEIEAYALANLVAK</sequence>
<protein>
    <recommendedName>
        <fullName evidence="2">DNA (cytosine-5-)-methyltransferase</fullName>
    </recommendedName>
</protein>
<comment type="caution">
    <text evidence="1">The sequence shown here is derived from an EMBL/GenBank/DDBJ whole genome shotgun (WGS) entry which is preliminary data.</text>
</comment>
<dbReference type="Gene3D" id="3.40.50.150">
    <property type="entry name" value="Vaccinia Virus protein VP39"/>
    <property type="match status" value="1"/>
</dbReference>
<organism evidence="1">
    <name type="scientific">marine sediment metagenome</name>
    <dbReference type="NCBI Taxonomy" id="412755"/>
    <lineage>
        <taxon>unclassified sequences</taxon>
        <taxon>metagenomes</taxon>
        <taxon>ecological metagenomes</taxon>
    </lineage>
</organism>